<keyword evidence="1" id="KW-0539">Nucleus</keyword>
<keyword evidence="5" id="KW-1185">Reference proteome</keyword>
<dbReference type="SUPFAM" id="SSF47095">
    <property type="entry name" value="HMG-box"/>
    <property type="match status" value="1"/>
</dbReference>
<feature type="domain" description="HMG box" evidence="3">
    <location>
        <begin position="49"/>
        <end position="117"/>
    </location>
</feature>
<dbReference type="InParanoid" id="A0A665TYV9"/>
<dbReference type="Ensembl" id="ENSENLT00000012779.1">
    <property type="protein sequence ID" value="ENSENLP00000012266.1"/>
    <property type="gene ID" value="ENSENLG00000005869.1"/>
</dbReference>
<reference evidence="4" key="2">
    <citation type="submission" date="2025-08" db="UniProtKB">
        <authorList>
            <consortium name="Ensembl"/>
        </authorList>
    </citation>
    <scope>IDENTIFICATION</scope>
</reference>
<dbReference type="GO" id="GO:0003677">
    <property type="term" value="F:DNA binding"/>
    <property type="evidence" value="ECO:0007669"/>
    <property type="project" value="UniProtKB-UniRule"/>
</dbReference>
<dbReference type="Pfam" id="PF00505">
    <property type="entry name" value="HMG_box"/>
    <property type="match status" value="1"/>
</dbReference>
<proteinExistence type="predicted"/>
<dbReference type="SMART" id="SM00398">
    <property type="entry name" value="HMG"/>
    <property type="match status" value="1"/>
</dbReference>
<evidence type="ECO:0000256" key="2">
    <source>
        <dbReference type="SAM" id="MobiDB-lite"/>
    </source>
</evidence>
<sequence>PPGPGQLSGPETPGFTVHIDLYEQAPLILQITPSDLKQMQSVQGKNGHIKRPMNAFMVWSYIHRCVLRRACPRMSTIEASVHLGCEWSKLSAEQKRPYFEMAHKLKILHKHQFPDYEFRPQKKRGRESLSTECRAGQEGGEDPGISAFTTDAIPPTAPPSISPPQPNSLDYMYPYPILMSYTVGYNLYPWFCPYYASALEEVRNYHNNQLPWDDTVMAAMHQPPVVHHDSTGSTVDNEYKCEENVVVGLLNRPSM</sequence>
<dbReference type="PANTHER" id="PTHR47279:SF1">
    <property type="entry name" value="TRANSCRIPTION FACTOR SOX-30"/>
    <property type="match status" value="1"/>
</dbReference>
<evidence type="ECO:0000313" key="5">
    <source>
        <dbReference type="Proteomes" id="UP000472264"/>
    </source>
</evidence>
<dbReference type="InterPro" id="IPR036910">
    <property type="entry name" value="HMG_box_dom_sf"/>
</dbReference>
<dbReference type="Proteomes" id="UP000472264">
    <property type="component" value="Chromosome 14"/>
</dbReference>
<keyword evidence="1" id="KW-0238">DNA-binding</keyword>
<dbReference type="PANTHER" id="PTHR47279">
    <property type="entry name" value="TRANSCRIPTION FACTOR SOX-30"/>
    <property type="match status" value="1"/>
</dbReference>
<dbReference type="PROSITE" id="PS50118">
    <property type="entry name" value="HMG_BOX_2"/>
    <property type="match status" value="1"/>
</dbReference>
<dbReference type="GO" id="GO:0005634">
    <property type="term" value="C:nucleus"/>
    <property type="evidence" value="ECO:0007669"/>
    <property type="project" value="UniProtKB-UniRule"/>
</dbReference>
<reference evidence="4" key="3">
    <citation type="submission" date="2025-09" db="UniProtKB">
        <authorList>
            <consortium name="Ensembl"/>
        </authorList>
    </citation>
    <scope>IDENTIFICATION</scope>
</reference>
<reference evidence="4" key="1">
    <citation type="submission" date="2021-04" db="EMBL/GenBank/DDBJ databases">
        <authorList>
            <consortium name="Wellcome Sanger Institute Data Sharing"/>
        </authorList>
    </citation>
    <scope>NUCLEOTIDE SEQUENCE [LARGE SCALE GENOMIC DNA]</scope>
</reference>
<protein>
    <recommendedName>
        <fullName evidence="3">HMG box domain-containing protein</fullName>
    </recommendedName>
</protein>
<name>A0A665TYV9_ECHNA</name>
<feature type="DNA-binding region" description="HMG box" evidence="1">
    <location>
        <begin position="49"/>
        <end position="117"/>
    </location>
</feature>
<dbReference type="InterPro" id="IPR009071">
    <property type="entry name" value="HMG_box_dom"/>
</dbReference>
<feature type="region of interest" description="Disordered" evidence="2">
    <location>
        <begin position="121"/>
        <end position="145"/>
    </location>
</feature>
<dbReference type="InterPro" id="IPR052856">
    <property type="entry name" value="SOX30_TF"/>
</dbReference>
<evidence type="ECO:0000259" key="3">
    <source>
        <dbReference type="PROSITE" id="PS50118"/>
    </source>
</evidence>
<evidence type="ECO:0000256" key="1">
    <source>
        <dbReference type="PROSITE-ProRule" id="PRU00267"/>
    </source>
</evidence>
<dbReference type="AlphaFoldDB" id="A0A665TYV9"/>
<dbReference type="Gene3D" id="1.10.30.10">
    <property type="entry name" value="High mobility group box domain"/>
    <property type="match status" value="1"/>
</dbReference>
<accession>A0A665TYV9</accession>
<dbReference type="OMA" id="ACPRMST"/>
<evidence type="ECO:0000313" key="4">
    <source>
        <dbReference type="Ensembl" id="ENSENLP00000012266.1"/>
    </source>
</evidence>
<organism evidence="4 5">
    <name type="scientific">Echeneis naucrates</name>
    <name type="common">Live sharksucker</name>
    <dbReference type="NCBI Taxonomy" id="173247"/>
    <lineage>
        <taxon>Eukaryota</taxon>
        <taxon>Metazoa</taxon>
        <taxon>Chordata</taxon>
        <taxon>Craniata</taxon>
        <taxon>Vertebrata</taxon>
        <taxon>Euteleostomi</taxon>
        <taxon>Actinopterygii</taxon>
        <taxon>Neopterygii</taxon>
        <taxon>Teleostei</taxon>
        <taxon>Neoteleostei</taxon>
        <taxon>Acanthomorphata</taxon>
        <taxon>Carangaria</taxon>
        <taxon>Carangiformes</taxon>
        <taxon>Echeneidae</taxon>
        <taxon>Echeneis</taxon>
    </lineage>
</organism>